<protein>
    <submittedName>
        <fullName evidence="2">Uncharacterized protein</fullName>
    </submittedName>
</protein>
<sequence length="272" mass="30295">MPSRTGYTHKSAHNKNNSQVFIRKVREVVSQAIKEFLNPRLDAPKHTSYHRSSDEYLRHDSPSPSRHQQSKSYSPAYGSDSYDSENNHIYHRRPSYERSSAHHSGSHHSSPRHSNTHHSSAHHRSSTHHSSPHYDHRHHRRHHNSSSRMATATTHDPQTHPAPVGVFLSLSPHPVHPILIFGNETDAHTFHDHSAVTTHQRHGAPTHLSVEAPEGLAAVHPTDKGGLAFVFESVDAAIRWNGELGGVGRMLGGVEEGDKGKTVVVGEDPLRV</sequence>
<keyword evidence="3" id="KW-1185">Reference proteome</keyword>
<dbReference type="AlphaFoldDB" id="A0A6A6NWM1"/>
<proteinExistence type="predicted"/>
<feature type="compositionally biased region" description="Basic and acidic residues" evidence="1">
    <location>
        <begin position="51"/>
        <end position="61"/>
    </location>
</feature>
<organism evidence="2 3">
    <name type="scientific">Lineolata rhizophorae</name>
    <dbReference type="NCBI Taxonomy" id="578093"/>
    <lineage>
        <taxon>Eukaryota</taxon>
        <taxon>Fungi</taxon>
        <taxon>Dikarya</taxon>
        <taxon>Ascomycota</taxon>
        <taxon>Pezizomycotina</taxon>
        <taxon>Dothideomycetes</taxon>
        <taxon>Dothideomycetes incertae sedis</taxon>
        <taxon>Lineolatales</taxon>
        <taxon>Lineolataceae</taxon>
        <taxon>Lineolata</taxon>
    </lineage>
</organism>
<feature type="region of interest" description="Disordered" evidence="1">
    <location>
        <begin position="36"/>
        <end position="166"/>
    </location>
</feature>
<dbReference type="EMBL" id="MU001685">
    <property type="protein sequence ID" value="KAF2455904.1"/>
    <property type="molecule type" value="Genomic_DNA"/>
</dbReference>
<evidence type="ECO:0000313" key="2">
    <source>
        <dbReference type="EMBL" id="KAF2455904.1"/>
    </source>
</evidence>
<evidence type="ECO:0000256" key="1">
    <source>
        <dbReference type="SAM" id="MobiDB-lite"/>
    </source>
</evidence>
<accession>A0A6A6NWM1</accession>
<gene>
    <name evidence="2" type="ORF">BDY21DRAFT_349025</name>
</gene>
<dbReference type="Proteomes" id="UP000799766">
    <property type="component" value="Unassembled WGS sequence"/>
</dbReference>
<name>A0A6A6NWM1_9PEZI</name>
<evidence type="ECO:0000313" key="3">
    <source>
        <dbReference type="Proteomes" id="UP000799766"/>
    </source>
</evidence>
<feature type="compositionally biased region" description="Basic residues" evidence="1">
    <location>
        <begin position="104"/>
        <end position="145"/>
    </location>
</feature>
<feature type="compositionally biased region" description="Polar residues" evidence="1">
    <location>
        <begin position="62"/>
        <end position="73"/>
    </location>
</feature>
<reference evidence="2" key="1">
    <citation type="journal article" date="2020" name="Stud. Mycol.">
        <title>101 Dothideomycetes genomes: a test case for predicting lifestyles and emergence of pathogens.</title>
        <authorList>
            <person name="Haridas S."/>
            <person name="Albert R."/>
            <person name="Binder M."/>
            <person name="Bloem J."/>
            <person name="Labutti K."/>
            <person name="Salamov A."/>
            <person name="Andreopoulos B."/>
            <person name="Baker S."/>
            <person name="Barry K."/>
            <person name="Bills G."/>
            <person name="Bluhm B."/>
            <person name="Cannon C."/>
            <person name="Castanera R."/>
            <person name="Culley D."/>
            <person name="Daum C."/>
            <person name="Ezra D."/>
            <person name="Gonzalez J."/>
            <person name="Henrissat B."/>
            <person name="Kuo A."/>
            <person name="Liang C."/>
            <person name="Lipzen A."/>
            <person name="Lutzoni F."/>
            <person name="Magnuson J."/>
            <person name="Mondo S."/>
            <person name="Nolan M."/>
            <person name="Ohm R."/>
            <person name="Pangilinan J."/>
            <person name="Park H.-J."/>
            <person name="Ramirez L."/>
            <person name="Alfaro M."/>
            <person name="Sun H."/>
            <person name="Tritt A."/>
            <person name="Yoshinaga Y."/>
            <person name="Zwiers L.-H."/>
            <person name="Turgeon B."/>
            <person name="Goodwin S."/>
            <person name="Spatafora J."/>
            <person name="Crous P."/>
            <person name="Grigoriev I."/>
        </authorList>
    </citation>
    <scope>NUCLEOTIDE SEQUENCE</scope>
    <source>
        <strain evidence="2">ATCC 16933</strain>
    </source>
</reference>